<accession>A0ABZ2DB97</accession>
<protein>
    <submittedName>
        <fullName evidence="2">Uncharacterized protein</fullName>
    </submittedName>
</protein>
<evidence type="ECO:0000313" key="3">
    <source>
        <dbReference type="Proteomes" id="UP001335183"/>
    </source>
</evidence>
<reference evidence="2 3" key="1">
    <citation type="submission" date="2024-02" db="EMBL/GenBank/DDBJ databases">
        <title>The whole genome sequence of five bacterial samples isolated from Abu Dhabi Sabkha-shore region.</title>
        <authorList>
            <person name="Sudalaimuthuasari N."/>
            <person name="Sarfraz B."/>
            <person name="Tuyisabe J.D."/>
            <person name="Mugisha Ntwali L.D.M."/>
            <person name="Ali A.I.A.A."/>
            <person name="Almansoori S.Z.A."/>
            <person name="Alajami H.S.A."/>
            <person name="Almeqbaali A.A.S."/>
            <person name="Kundu B."/>
            <person name="Saeed E.E."/>
            <person name="Sukumarinath V."/>
            <person name="Mishra A.K."/>
            <person name="Hazzouri K.M."/>
            <person name="Almaskari R."/>
            <person name="Sharma A.K."/>
            <person name="Amiri K.M.A."/>
        </authorList>
    </citation>
    <scope>NUCLEOTIDE SEQUENCE [LARGE SCALE GENOMIC DNA]</scope>
    <source>
        <strain evidence="3">kcgeb_sd</strain>
    </source>
</reference>
<evidence type="ECO:0000256" key="1">
    <source>
        <dbReference type="SAM" id="MobiDB-lite"/>
    </source>
</evidence>
<keyword evidence="3" id="KW-1185">Reference proteome</keyword>
<proteinExistence type="predicted"/>
<dbReference type="EMBL" id="CP144918">
    <property type="protein sequence ID" value="WWA48089.1"/>
    <property type="molecule type" value="Genomic_DNA"/>
</dbReference>
<gene>
    <name evidence="2" type="ORF">V5F89_04065</name>
</gene>
<organism evidence="2 3">
    <name type="scientific">Pelagerythrobacter marensis</name>
    <dbReference type="NCBI Taxonomy" id="543877"/>
    <lineage>
        <taxon>Bacteria</taxon>
        <taxon>Pseudomonadati</taxon>
        <taxon>Pseudomonadota</taxon>
        <taxon>Alphaproteobacteria</taxon>
        <taxon>Sphingomonadales</taxon>
        <taxon>Erythrobacteraceae</taxon>
        <taxon>Pelagerythrobacter</taxon>
    </lineage>
</organism>
<dbReference type="RefSeq" id="WP_338446975.1">
    <property type="nucleotide sequence ID" value="NZ_CP144918.1"/>
</dbReference>
<evidence type="ECO:0000313" key="2">
    <source>
        <dbReference type="EMBL" id="WWA48089.1"/>
    </source>
</evidence>
<feature type="region of interest" description="Disordered" evidence="1">
    <location>
        <begin position="1"/>
        <end position="25"/>
    </location>
</feature>
<sequence>MAGAVMTASPNASLSPAPEPAGAYTGIPLRRRSAPQDVQHLGASAEEVLHRFDEAIRSGTSEALLLWPQRPDGVAVFHALAALGRIGTCDQTPLATLLFPWSRGVGGTQRTLLVDRDFLSATTLPALNRALSAPGPVFGYLMALHSLKHVFSSGKKDKRFKAKLEADPGVVHPTLFEITPQHGVQNSGFRPYGDQFLRRLRRHTWIGDQSAHIEAATDPSKTPFFLFGVHADAVRVKLLRDAGLDPRHGGRVPDIVLLDLTHRGRNRLGAGWRQSLTRFFATTCDLYAASQAPPILAVTDDVFVLRSLRWEIIKDYEQRRGTRGARDKRPEAARLVLHPKPDPLEQEVIRPGALSALKAEVYGSDVLKIVESALKLRRALLASGDDEIADAVTTAMQVAQNLIGLPGSPKEFHDFLIENYEGYERQKMGARYDPLAPRSRIQSALQQGLAGVNHKHLSQFLDAYDKLRKIADSDNPGSKLFDKCISELVQKSTRSIVVFSSELLRGFAEWRLDSDPAISRHVGRKLLLVDRREAIEELELDGQELKLFHRIVFVEPFPDDLLHVLMRPWLPQNVIILANLALAEQARRRIHILRDLEGAAPILDLLAAVETEFARVLQGHSVEVPDLDTPPALPRLGTLDLTTASTCGSGSPRLIRTSGDLEIRAFDGSEMAAYDPEALQVFSRKVAKDLVPGDQICVFSSDFVSMAREKLNLSANASDILPLYHKAVADTVQELPGADMTSKAHALRARMRENNPDLELPTVQAVRHWIDVAALIDAPRNEVRPQAPRNRQHYLSFMSALGISEDVARHYWDWGIFWTRSMRIRSGAAFHQVFMGILVDPHATASRLPEARRHDVWRIYETAEHHVVTVESNELEAG</sequence>
<name>A0ABZ2DB97_9SPHN</name>
<dbReference type="Proteomes" id="UP001335183">
    <property type="component" value="Chromosome"/>
</dbReference>